<sequence>MDTFLGQHRKTVFDENRSCSTETQTEIDIDNSFLYECADDCDTTFTFSSNIETQTTEEFTAWPQFGSDDSMFVSTETQTALSVSSSNSNKSSKGTNSVTSHMETQTNRNEFQDLFVELSKQTSVDKLL</sequence>
<gene>
    <name evidence="2" type="ORF">L9F63_007208</name>
</gene>
<dbReference type="EMBL" id="JASPKZ010009814">
    <property type="protein sequence ID" value="KAJ9575896.1"/>
    <property type="molecule type" value="Genomic_DNA"/>
</dbReference>
<proteinExistence type="predicted"/>
<name>A0AAD7Z8V3_DIPPU</name>
<feature type="region of interest" description="Disordered" evidence="1">
    <location>
        <begin position="82"/>
        <end position="106"/>
    </location>
</feature>
<evidence type="ECO:0000313" key="2">
    <source>
        <dbReference type="EMBL" id="KAJ9575896.1"/>
    </source>
</evidence>
<reference evidence="2" key="1">
    <citation type="journal article" date="2023" name="IScience">
        <title>Live-bearing cockroach genome reveals convergent evolutionary mechanisms linked to viviparity in insects and beyond.</title>
        <authorList>
            <person name="Fouks B."/>
            <person name="Harrison M.C."/>
            <person name="Mikhailova A.A."/>
            <person name="Marchal E."/>
            <person name="English S."/>
            <person name="Carruthers M."/>
            <person name="Jennings E.C."/>
            <person name="Chiamaka E.L."/>
            <person name="Frigard R.A."/>
            <person name="Pippel M."/>
            <person name="Attardo G.M."/>
            <person name="Benoit J.B."/>
            <person name="Bornberg-Bauer E."/>
            <person name="Tobe S.S."/>
        </authorList>
    </citation>
    <scope>NUCLEOTIDE SEQUENCE</scope>
    <source>
        <strain evidence="2">Stay&amp;Tobe</strain>
    </source>
</reference>
<dbReference type="Proteomes" id="UP001233999">
    <property type="component" value="Unassembled WGS sequence"/>
</dbReference>
<evidence type="ECO:0000313" key="3">
    <source>
        <dbReference type="Proteomes" id="UP001233999"/>
    </source>
</evidence>
<organism evidence="2 3">
    <name type="scientific">Diploptera punctata</name>
    <name type="common">Pacific beetle cockroach</name>
    <dbReference type="NCBI Taxonomy" id="6984"/>
    <lineage>
        <taxon>Eukaryota</taxon>
        <taxon>Metazoa</taxon>
        <taxon>Ecdysozoa</taxon>
        <taxon>Arthropoda</taxon>
        <taxon>Hexapoda</taxon>
        <taxon>Insecta</taxon>
        <taxon>Pterygota</taxon>
        <taxon>Neoptera</taxon>
        <taxon>Polyneoptera</taxon>
        <taxon>Dictyoptera</taxon>
        <taxon>Blattodea</taxon>
        <taxon>Blaberoidea</taxon>
        <taxon>Blaberidae</taxon>
        <taxon>Diplopterinae</taxon>
        <taxon>Diploptera</taxon>
    </lineage>
</organism>
<reference evidence="2" key="2">
    <citation type="submission" date="2023-05" db="EMBL/GenBank/DDBJ databases">
        <authorList>
            <person name="Fouks B."/>
        </authorList>
    </citation>
    <scope>NUCLEOTIDE SEQUENCE</scope>
    <source>
        <strain evidence="2">Stay&amp;Tobe</strain>
        <tissue evidence="2">Testes</tissue>
    </source>
</reference>
<comment type="caution">
    <text evidence="2">The sequence shown here is derived from an EMBL/GenBank/DDBJ whole genome shotgun (WGS) entry which is preliminary data.</text>
</comment>
<protein>
    <submittedName>
        <fullName evidence="2">Uncharacterized protein</fullName>
    </submittedName>
</protein>
<keyword evidence="3" id="KW-1185">Reference proteome</keyword>
<dbReference type="AlphaFoldDB" id="A0AAD7Z8V3"/>
<accession>A0AAD7Z8V3</accession>
<feature type="compositionally biased region" description="Low complexity" evidence="1">
    <location>
        <begin position="82"/>
        <end position="100"/>
    </location>
</feature>
<evidence type="ECO:0000256" key="1">
    <source>
        <dbReference type="SAM" id="MobiDB-lite"/>
    </source>
</evidence>